<keyword evidence="3" id="KW-1185">Reference proteome</keyword>
<dbReference type="RefSeq" id="YP_009225251.1">
    <property type="nucleotide sequence ID" value="NC_029092.1"/>
</dbReference>
<evidence type="ECO:0000256" key="1">
    <source>
        <dbReference type="SAM" id="MobiDB-lite"/>
    </source>
</evidence>
<dbReference type="Proteomes" id="UP000204057">
    <property type="component" value="Segment"/>
</dbReference>
<dbReference type="EMBL" id="KT381879">
    <property type="protein sequence ID" value="ALF01653.1"/>
    <property type="molecule type" value="Genomic_DNA"/>
</dbReference>
<organism evidence="2 3">
    <name type="scientific">Caulobacter phage Percy</name>
    <dbReference type="NCBI Taxonomy" id="1701809"/>
    <lineage>
        <taxon>Viruses</taxon>
        <taxon>Duplodnaviria</taxon>
        <taxon>Heunggongvirae</taxon>
        <taxon>Uroviricota</taxon>
        <taxon>Caudoviricetes</taxon>
        <taxon>Autographivirales</taxon>
        <taxon>Autonotataviridae</taxon>
        <taxon>Percyvirus</taxon>
        <taxon>Percyvirus percy</taxon>
    </lineage>
</organism>
<accession>A0A0M3UL63</accession>
<proteinExistence type="predicted"/>
<reference evidence="2 3" key="1">
    <citation type="journal article" date="2015" name="Genome Announc.">
        <title>Complete Genome Sequence of Caulobacter crescentus Podophage Percy.</title>
        <authorList>
            <person name="Lerma R.A."/>
            <person name="Tidwell T.J."/>
            <person name="Cahill J.L."/>
            <person name="Rasche E.S."/>
            <person name="Kuty Everett G.F."/>
        </authorList>
    </citation>
    <scope>NUCLEOTIDE SEQUENCE [LARGE SCALE GENOMIC DNA]</scope>
</reference>
<sequence length="57" mass="6540">MVPARSGRGSTVSHTRRSTQSSGRTIRLSWPRSTLTYRQPRRTASWPALWKPMLRTA</sequence>
<gene>
    <name evidence="2" type="ORF">CPT_Percy19</name>
</gene>
<evidence type="ECO:0000313" key="2">
    <source>
        <dbReference type="EMBL" id="ALF01653.1"/>
    </source>
</evidence>
<dbReference type="GeneID" id="26796246"/>
<protein>
    <submittedName>
        <fullName evidence="2">Uncharacterized protein</fullName>
    </submittedName>
</protein>
<feature type="compositionally biased region" description="Polar residues" evidence="1">
    <location>
        <begin position="8"/>
        <end position="24"/>
    </location>
</feature>
<dbReference type="KEGG" id="vg:26796246"/>
<name>A0A0M3UL63_9CAUD</name>
<evidence type="ECO:0000313" key="3">
    <source>
        <dbReference type="Proteomes" id="UP000204057"/>
    </source>
</evidence>
<feature type="region of interest" description="Disordered" evidence="1">
    <location>
        <begin position="1"/>
        <end position="34"/>
    </location>
</feature>